<dbReference type="AlphaFoldDB" id="A0A7M7GGG5"/>
<accession>A0A7M7GGG5</accession>
<dbReference type="GO" id="GO:0042981">
    <property type="term" value="P:regulation of apoptotic process"/>
    <property type="evidence" value="ECO:0007669"/>
    <property type="project" value="InterPro"/>
</dbReference>
<dbReference type="Proteomes" id="UP000007110">
    <property type="component" value="Unassembled WGS sequence"/>
</dbReference>
<dbReference type="InterPro" id="IPR000488">
    <property type="entry name" value="Death_dom"/>
</dbReference>
<dbReference type="OMA" id="VFYRLMV"/>
<dbReference type="InterPro" id="IPR001875">
    <property type="entry name" value="DED_dom"/>
</dbReference>
<evidence type="ECO:0000259" key="2">
    <source>
        <dbReference type="PROSITE" id="PS50017"/>
    </source>
</evidence>
<feature type="domain" description="Death" evidence="2">
    <location>
        <begin position="393"/>
        <end position="460"/>
    </location>
</feature>
<dbReference type="KEGG" id="spu:100893649"/>
<dbReference type="Pfam" id="PF01335">
    <property type="entry name" value="DED"/>
    <property type="match status" value="1"/>
</dbReference>
<evidence type="ECO:0000256" key="1">
    <source>
        <dbReference type="SAM" id="MobiDB-lite"/>
    </source>
</evidence>
<organism evidence="4 5">
    <name type="scientific">Strongylocentrotus purpuratus</name>
    <name type="common">Purple sea urchin</name>
    <dbReference type="NCBI Taxonomy" id="7668"/>
    <lineage>
        <taxon>Eukaryota</taxon>
        <taxon>Metazoa</taxon>
        <taxon>Echinodermata</taxon>
        <taxon>Eleutherozoa</taxon>
        <taxon>Echinozoa</taxon>
        <taxon>Echinoidea</taxon>
        <taxon>Euechinoidea</taxon>
        <taxon>Echinacea</taxon>
        <taxon>Camarodonta</taxon>
        <taxon>Echinidea</taxon>
        <taxon>Strongylocentrotidae</taxon>
        <taxon>Strongylocentrotus</taxon>
    </lineage>
</organism>
<dbReference type="CDD" id="cd01670">
    <property type="entry name" value="Death"/>
    <property type="match status" value="1"/>
</dbReference>
<dbReference type="GeneID" id="100893649"/>
<dbReference type="GO" id="GO:0007165">
    <property type="term" value="P:signal transduction"/>
    <property type="evidence" value="ECO:0007669"/>
    <property type="project" value="InterPro"/>
</dbReference>
<dbReference type="SUPFAM" id="SSF47986">
    <property type="entry name" value="DEATH domain"/>
    <property type="match status" value="2"/>
</dbReference>
<feature type="region of interest" description="Disordered" evidence="1">
    <location>
        <begin position="141"/>
        <end position="183"/>
    </location>
</feature>
<dbReference type="InterPro" id="IPR011029">
    <property type="entry name" value="DEATH-like_dom_sf"/>
</dbReference>
<feature type="region of interest" description="Disordered" evidence="1">
    <location>
        <begin position="240"/>
        <end position="293"/>
    </location>
</feature>
<dbReference type="Gene3D" id="1.10.533.10">
    <property type="entry name" value="Death Domain, Fas"/>
    <property type="match status" value="2"/>
</dbReference>
<dbReference type="OrthoDB" id="10533562at2759"/>
<dbReference type="PROSITE" id="PS50168">
    <property type="entry name" value="DED"/>
    <property type="match status" value="1"/>
</dbReference>
<keyword evidence="5" id="KW-1185">Reference proteome</keyword>
<feature type="compositionally biased region" description="Basic and acidic residues" evidence="1">
    <location>
        <begin position="166"/>
        <end position="178"/>
    </location>
</feature>
<evidence type="ECO:0000313" key="5">
    <source>
        <dbReference type="Proteomes" id="UP000007110"/>
    </source>
</evidence>
<evidence type="ECO:0000259" key="3">
    <source>
        <dbReference type="PROSITE" id="PS50168"/>
    </source>
</evidence>
<feature type="domain" description="DED" evidence="3">
    <location>
        <begin position="7"/>
        <end position="89"/>
    </location>
</feature>
<reference evidence="5" key="1">
    <citation type="submission" date="2015-02" db="EMBL/GenBank/DDBJ databases">
        <title>Genome sequencing for Strongylocentrotus purpuratus.</title>
        <authorList>
            <person name="Murali S."/>
            <person name="Liu Y."/>
            <person name="Vee V."/>
            <person name="English A."/>
            <person name="Wang M."/>
            <person name="Skinner E."/>
            <person name="Han Y."/>
            <person name="Muzny D.M."/>
            <person name="Worley K.C."/>
            <person name="Gibbs R.A."/>
        </authorList>
    </citation>
    <scope>NUCLEOTIDE SEQUENCE</scope>
</reference>
<evidence type="ECO:0008006" key="6">
    <source>
        <dbReference type="Google" id="ProtNLM"/>
    </source>
</evidence>
<evidence type="ECO:0000313" key="4">
    <source>
        <dbReference type="EnsemblMetazoa" id="XP_003725111"/>
    </source>
</evidence>
<protein>
    <recommendedName>
        <fullName evidence="6">Death domain-containing protein</fullName>
    </recommendedName>
</protein>
<dbReference type="EnsemblMetazoa" id="XM_003725063">
    <property type="protein sequence ID" value="XP_003725111"/>
    <property type="gene ID" value="LOC100893649"/>
</dbReference>
<dbReference type="RefSeq" id="XP_003725111.2">
    <property type="nucleotide sequence ID" value="XM_003725063.3"/>
</dbReference>
<name>A0A7M7GGG5_STRPU</name>
<dbReference type="InParanoid" id="A0A7M7GGG5"/>
<dbReference type="PROSITE" id="PS50017">
    <property type="entry name" value="DEATH_DOMAIN"/>
    <property type="match status" value="1"/>
</dbReference>
<sequence length="462" mass="50970">MIESKSKLCALLIGISKLLSRENVQQLVFVTMELIENRQLSEKCEESGNALPLFQAMRDRDLYTHTNPSLLLEHLKTIGRQDAVMMLQQEMGVPSQKNHSADQVQGAMWSPAPVACHAQLNGDFKDGACNVDTDMVPFNQGCTGGTKEPEASLQGDATSPSNFPDIPDRHHPGSKGDTRSSSATCFRLQGSERELTAVTSAGNCPAVPERPVRDGNKGRIGSLATVSSSAGSVTPQTAALASSRNHPVMPEMFPREGNGDTKGSSEHGLSSPARPDRTHATVTYIPARPPRGGYENLPIQESRKIFTPAVLPQTARPDETHTIHVQQHYPVGLHRPLGLGQGIDMMYQPSFEVEQPRGRPPPLPERPPRRPEITELELCQLSRHFNAGVIELFGLELGYSSQRISQLMYDSPHDVSKVFYRLMVEWRSAQHGDSNMRENLANHLRNIQCMELAHDLEGGRFR</sequence>
<proteinExistence type="predicted"/>
<feature type="compositionally biased region" description="Basic and acidic residues" evidence="1">
    <location>
        <begin position="253"/>
        <end position="265"/>
    </location>
</feature>
<reference evidence="4" key="2">
    <citation type="submission" date="2021-01" db="UniProtKB">
        <authorList>
            <consortium name="EnsemblMetazoa"/>
        </authorList>
    </citation>
    <scope>IDENTIFICATION</scope>
</reference>